<evidence type="ECO:0000256" key="2">
    <source>
        <dbReference type="ARBA" id="ARBA00004818"/>
    </source>
</evidence>
<comment type="caution">
    <text evidence="5">The sequence shown here is derived from an EMBL/GenBank/DDBJ whole genome shotgun (WGS) entry which is preliminary data.</text>
</comment>
<dbReference type="Proteomes" id="UP000536262">
    <property type="component" value="Unassembled WGS sequence"/>
</dbReference>
<evidence type="ECO:0000256" key="3">
    <source>
        <dbReference type="ARBA" id="ARBA00006171"/>
    </source>
</evidence>
<dbReference type="SFLD" id="SFLDG01129">
    <property type="entry name" value="C1.5:_HAD__Beta-PGM__Phosphata"/>
    <property type="match status" value="1"/>
</dbReference>
<protein>
    <recommendedName>
        <fullName evidence="4">phosphoglycolate phosphatase</fullName>
        <ecNumber evidence="4">3.1.3.18</ecNumber>
    </recommendedName>
</protein>
<dbReference type="GO" id="GO:0006281">
    <property type="term" value="P:DNA repair"/>
    <property type="evidence" value="ECO:0007669"/>
    <property type="project" value="TreeGrafter"/>
</dbReference>
<gene>
    <name evidence="5" type="ORF">GGR00_005241</name>
</gene>
<comment type="pathway">
    <text evidence="2">Organic acid metabolism; glycolate biosynthesis; glycolate from 2-phosphoglycolate: step 1/1.</text>
</comment>
<dbReference type="SFLD" id="SFLDS00003">
    <property type="entry name" value="Haloacid_Dehalogenase"/>
    <property type="match status" value="1"/>
</dbReference>
<keyword evidence="5" id="KW-0378">Hydrolase</keyword>
<dbReference type="PANTHER" id="PTHR43434:SF1">
    <property type="entry name" value="PHOSPHOGLYCOLATE PHOSPHATASE"/>
    <property type="match status" value="1"/>
</dbReference>
<comment type="similarity">
    <text evidence="3">Belongs to the HAD-like hydrolase superfamily. CbbY/CbbZ/Gph/YieH family.</text>
</comment>
<dbReference type="EMBL" id="JACHOU010000024">
    <property type="protein sequence ID" value="MBB6357418.1"/>
    <property type="molecule type" value="Genomic_DNA"/>
</dbReference>
<keyword evidence="6" id="KW-1185">Reference proteome</keyword>
<reference evidence="5 6" key="1">
    <citation type="submission" date="2020-08" db="EMBL/GenBank/DDBJ databases">
        <title>Genomic Encyclopedia of Type Strains, Phase IV (KMG-IV): sequencing the most valuable type-strain genomes for metagenomic binning, comparative biology and taxonomic classification.</title>
        <authorList>
            <person name="Goeker M."/>
        </authorList>
    </citation>
    <scope>NUCLEOTIDE SEQUENCE [LARGE SCALE GENOMIC DNA]</scope>
    <source>
        <strain evidence="5 6">DSM 7051</strain>
    </source>
</reference>
<evidence type="ECO:0000313" key="6">
    <source>
        <dbReference type="Proteomes" id="UP000536262"/>
    </source>
</evidence>
<dbReference type="InterPro" id="IPR006439">
    <property type="entry name" value="HAD-SF_hydro_IA"/>
</dbReference>
<dbReference type="AlphaFoldDB" id="A0A7X0KNQ6"/>
<dbReference type="Pfam" id="PF13419">
    <property type="entry name" value="HAD_2"/>
    <property type="match status" value="1"/>
</dbReference>
<comment type="catalytic activity">
    <reaction evidence="1">
        <text>2-phosphoglycolate + H2O = glycolate + phosphate</text>
        <dbReference type="Rhea" id="RHEA:14369"/>
        <dbReference type="ChEBI" id="CHEBI:15377"/>
        <dbReference type="ChEBI" id="CHEBI:29805"/>
        <dbReference type="ChEBI" id="CHEBI:43474"/>
        <dbReference type="ChEBI" id="CHEBI:58033"/>
        <dbReference type="EC" id="3.1.3.18"/>
    </reaction>
</comment>
<dbReference type="GO" id="GO:0005829">
    <property type="term" value="C:cytosol"/>
    <property type="evidence" value="ECO:0007669"/>
    <property type="project" value="TreeGrafter"/>
</dbReference>
<dbReference type="SUPFAM" id="SSF56784">
    <property type="entry name" value="HAD-like"/>
    <property type="match status" value="1"/>
</dbReference>
<accession>A0A7X0KNQ6</accession>
<sequence length="266" mass="28549">MTEPSARTLAAPKALLLDFGGVIVSTAHVPGWRERLASHVHGLLGKAGVSGLSAEQIAADIKAGGIADSHWKDAMSRPFAPRELKHEEFWGDFVAGDWPKQARDVVVAEAYDLCRKMGSWKSERVLRTGMLDLLDAADAAGVPVGIVSNALCGQVHVDFLDAHGLTGRFATVVHSDEAKVRKPNPEMIWLATRELGIEAGEAWYVGDNFDRDVLCGKRAGVGGNILMEDKGTYDLPYELKLKPDAVVADPVGLLALFAKTTRGIAA</sequence>
<proteinExistence type="inferred from homology"/>
<evidence type="ECO:0000313" key="5">
    <source>
        <dbReference type="EMBL" id="MBB6357418.1"/>
    </source>
</evidence>
<organism evidence="5 6">
    <name type="scientific">Aminobacter aganoensis</name>
    <dbReference type="NCBI Taxonomy" id="83264"/>
    <lineage>
        <taxon>Bacteria</taxon>
        <taxon>Pseudomonadati</taxon>
        <taxon>Pseudomonadota</taxon>
        <taxon>Alphaproteobacteria</taxon>
        <taxon>Hyphomicrobiales</taxon>
        <taxon>Phyllobacteriaceae</taxon>
        <taxon>Aminobacter</taxon>
    </lineage>
</organism>
<name>A0A7X0KNQ6_9HYPH</name>
<dbReference type="InterPro" id="IPR050155">
    <property type="entry name" value="HAD-like_hydrolase_sf"/>
</dbReference>
<evidence type="ECO:0000256" key="4">
    <source>
        <dbReference type="ARBA" id="ARBA00013078"/>
    </source>
</evidence>
<dbReference type="InterPro" id="IPR041492">
    <property type="entry name" value="HAD_2"/>
</dbReference>
<dbReference type="GO" id="GO:0008967">
    <property type="term" value="F:phosphoglycolate phosphatase activity"/>
    <property type="evidence" value="ECO:0007669"/>
    <property type="project" value="UniProtKB-EC"/>
</dbReference>
<dbReference type="NCBIfam" id="TIGR01549">
    <property type="entry name" value="HAD-SF-IA-v1"/>
    <property type="match status" value="1"/>
</dbReference>
<dbReference type="EC" id="3.1.3.18" evidence="4"/>
<dbReference type="InterPro" id="IPR036412">
    <property type="entry name" value="HAD-like_sf"/>
</dbReference>
<dbReference type="InterPro" id="IPR023214">
    <property type="entry name" value="HAD_sf"/>
</dbReference>
<dbReference type="PANTHER" id="PTHR43434">
    <property type="entry name" value="PHOSPHOGLYCOLATE PHOSPHATASE"/>
    <property type="match status" value="1"/>
</dbReference>
<dbReference type="RefSeq" id="WP_055974104.1">
    <property type="nucleotide sequence ID" value="NZ_BAABEG010000001.1"/>
</dbReference>
<evidence type="ECO:0000256" key="1">
    <source>
        <dbReference type="ARBA" id="ARBA00000830"/>
    </source>
</evidence>
<dbReference type="Gene3D" id="3.40.50.1000">
    <property type="entry name" value="HAD superfamily/HAD-like"/>
    <property type="match status" value="1"/>
</dbReference>